<sequence>MKKVILTVLSIFVLGLTLSFAHAIWIETSHMGKKGVAQDVKVYFGEFGTDEISKASDWFADLSQFELELTHPDGKKTILPFKPNEDHFLAHFTPGSDGLYQIALHKVSREIYFGYKLDYMATAHVQVGDQRSFGKQSLPIAVRPATAGYQSGQPIDLSVLIDQDLAGEKEITVISPNTWTKKLYLDKEAAASFTPIWPGKYLVETTVTDKNKGTFNGKEYSVNYHCHTYVLDVK</sequence>
<evidence type="ECO:0000313" key="2">
    <source>
        <dbReference type="Proteomes" id="UP000199041"/>
    </source>
</evidence>
<dbReference type="STRING" id="551991.SAMN05192529_11565"/>
<dbReference type="RefSeq" id="WP_091399244.1">
    <property type="nucleotide sequence ID" value="NZ_FNQY01000015.1"/>
</dbReference>
<organism evidence="1 2">
    <name type="scientific">Arachidicoccus rhizosphaerae</name>
    <dbReference type="NCBI Taxonomy" id="551991"/>
    <lineage>
        <taxon>Bacteria</taxon>
        <taxon>Pseudomonadati</taxon>
        <taxon>Bacteroidota</taxon>
        <taxon>Chitinophagia</taxon>
        <taxon>Chitinophagales</taxon>
        <taxon>Chitinophagaceae</taxon>
        <taxon>Arachidicoccus</taxon>
    </lineage>
</organism>
<dbReference type="EMBL" id="FNQY01000015">
    <property type="protein sequence ID" value="SEA36866.1"/>
    <property type="molecule type" value="Genomic_DNA"/>
</dbReference>
<proteinExistence type="predicted"/>
<reference evidence="1 2" key="1">
    <citation type="submission" date="2016-10" db="EMBL/GenBank/DDBJ databases">
        <authorList>
            <person name="de Groot N.N."/>
        </authorList>
    </citation>
    <scope>NUCLEOTIDE SEQUENCE [LARGE SCALE GENOMIC DNA]</scope>
    <source>
        <strain evidence="1 2">Vu-144</strain>
    </source>
</reference>
<evidence type="ECO:0000313" key="1">
    <source>
        <dbReference type="EMBL" id="SEA36866.1"/>
    </source>
</evidence>
<dbReference type="AlphaFoldDB" id="A0A1H4ALP4"/>
<name>A0A1H4ALP4_9BACT</name>
<evidence type="ECO:0008006" key="3">
    <source>
        <dbReference type="Google" id="ProtNLM"/>
    </source>
</evidence>
<dbReference type="OrthoDB" id="1148550at2"/>
<accession>A0A1H4ALP4</accession>
<protein>
    <recommendedName>
        <fullName evidence="3">DUF4198 domain-containing protein</fullName>
    </recommendedName>
</protein>
<keyword evidence="2" id="KW-1185">Reference proteome</keyword>
<dbReference type="Proteomes" id="UP000199041">
    <property type="component" value="Unassembled WGS sequence"/>
</dbReference>
<gene>
    <name evidence="1" type="ORF">SAMN05192529_11565</name>
</gene>